<dbReference type="CDD" id="cd00616">
    <property type="entry name" value="AHBA_syn"/>
    <property type="match status" value="1"/>
</dbReference>
<dbReference type="PANTHER" id="PTHR30244:SF34">
    <property type="entry name" value="DTDP-4-AMINO-4,6-DIDEOXYGALACTOSE TRANSAMINASE"/>
    <property type="match status" value="1"/>
</dbReference>
<dbReference type="SUPFAM" id="SSF53383">
    <property type="entry name" value="PLP-dependent transferases"/>
    <property type="match status" value="1"/>
</dbReference>
<dbReference type="InterPro" id="IPR015422">
    <property type="entry name" value="PyrdxlP-dep_Trfase_small"/>
</dbReference>
<accession>A0A381X684</accession>
<protein>
    <recommendedName>
        <fullName evidence="2">DegT/DnrJ/EryC1/StrS family aminotransferase</fullName>
    </recommendedName>
</protein>
<proteinExistence type="predicted"/>
<sequence>MSDIAIFGGEPLRAKPFPEWPRSTDIILDKISSTLQNDTWGVGSNVINEFNSRFADFQNAKYSISVHSGTSALWVALKAAGVKAGDEVIIPAYTFIATATAVILANAVPVFADIDLNSGNIDPVKVDLLITKKTKAIIPVHIAGNPADMRGLTNISEEHGIPIIEDAAQAHGAEYNGTKVGAIGLGGIFSFQTSKNMTAGEGGAIVTNDTEFFDACFSYHNCGRVRNGKWYEHHRLGSNLRMSALNAAVLIPQLDTLATDMVIRDRNREMLDASLSEIPGINPMASMDGSRSANHLYMCRYDASEFNGISRETFFKVMQAEGIYTYKGYSPLYQEPLFITDPDEYPWLKGRDYQALELPNTERFANQEAVWLKQTYLLGNHDDTMDITRTFEKVTSAMQKEPQRFLELKFK</sequence>
<evidence type="ECO:0008006" key="2">
    <source>
        <dbReference type="Google" id="ProtNLM"/>
    </source>
</evidence>
<dbReference type="Gene3D" id="3.90.1150.10">
    <property type="entry name" value="Aspartate Aminotransferase, domain 1"/>
    <property type="match status" value="1"/>
</dbReference>
<dbReference type="InterPro" id="IPR015424">
    <property type="entry name" value="PyrdxlP-dep_Trfase"/>
</dbReference>
<dbReference type="InterPro" id="IPR000653">
    <property type="entry name" value="DegT/StrS_aminotransferase"/>
</dbReference>
<dbReference type="Gene3D" id="3.40.640.10">
    <property type="entry name" value="Type I PLP-dependent aspartate aminotransferase-like (Major domain)"/>
    <property type="match status" value="1"/>
</dbReference>
<dbReference type="GO" id="GO:0008483">
    <property type="term" value="F:transaminase activity"/>
    <property type="evidence" value="ECO:0007669"/>
    <property type="project" value="TreeGrafter"/>
</dbReference>
<organism evidence="1">
    <name type="scientific">marine metagenome</name>
    <dbReference type="NCBI Taxonomy" id="408172"/>
    <lineage>
        <taxon>unclassified sequences</taxon>
        <taxon>metagenomes</taxon>
        <taxon>ecological metagenomes</taxon>
    </lineage>
</organism>
<dbReference type="AlphaFoldDB" id="A0A381X684"/>
<dbReference type="PIRSF" id="PIRSF000390">
    <property type="entry name" value="PLP_StrS"/>
    <property type="match status" value="1"/>
</dbReference>
<evidence type="ECO:0000313" key="1">
    <source>
        <dbReference type="EMBL" id="SVA60265.1"/>
    </source>
</evidence>
<dbReference type="EMBL" id="UINC01014068">
    <property type="protein sequence ID" value="SVA60265.1"/>
    <property type="molecule type" value="Genomic_DNA"/>
</dbReference>
<dbReference type="PANTHER" id="PTHR30244">
    <property type="entry name" value="TRANSAMINASE"/>
    <property type="match status" value="1"/>
</dbReference>
<reference evidence="1" key="1">
    <citation type="submission" date="2018-05" db="EMBL/GenBank/DDBJ databases">
        <authorList>
            <person name="Lanie J.A."/>
            <person name="Ng W.-L."/>
            <person name="Kazmierczak K.M."/>
            <person name="Andrzejewski T.M."/>
            <person name="Davidsen T.M."/>
            <person name="Wayne K.J."/>
            <person name="Tettelin H."/>
            <person name="Glass J.I."/>
            <person name="Rusch D."/>
            <person name="Podicherti R."/>
            <person name="Tsui H.-C.T."/>
            <person name="Winkler M.E."/>
        </authorList>
    </citation>
    <scope>NUCLEOTIDE SEQUENCE</scope>
</reference>
<dbReference type="Pfam" id="PF01041">
    <property type="entry name" value="DegT_DnrJ_EryC1"/>
    <property type="match status" value="1"/>
</dbReference>
<gene>
    <name evidence="1" type="ORF">METZ01_LOCUS113119</name>
</gene>
<dbReference type="InterPro" id="IPR015421">
    <property type="entry name" value="PyrdxlP-dep_Trfase_major"/>
</dbReference>
<dbReference type="GO" id="GO:0030170">
    <property type="term" value="F:pyridoxal phosphate binding"/>
    <property type="evidence" value="ECO:0007669"/>
    <property type="project" value="TreeGrafter"/>
</dbReference>
<dbReference type="GO" id="GO:0000271">
    <property type="term" value="P:polysaccharide biosynthetic process"/>
    <property type="evidence" value="ECO:0007669"/>
    <property type="project" value="TreeGrafter"/>
</dbReference>
<name>A0A381X684_9ZZZZ</name>